<sequence length="74" mass="8294">MLQAIISGYLDIYVGDLTIHFPPDFFRALIYTFTHRTIPQISIPIKDILTGAIVGLLGMVIGAYFKRAFHIKLG</sequence>
<name>A0ABV4T6G4_9EURY</name>
<keyword evidence="3" id="KW-1185">Reference proteome</keyword>
<keyword evidence="1" id="KW-1133">Transmembrane helix</keyword>
<evidence type="ECO:0000313" key="2">
    <source>
        <dbReference type="EMBL" id="MFA4805429.1"/>
    </source>
</evidence>
<evidence type="ECO:0000313" key="3">
    <source>
        <dbReference type="Proteomes" id="UP001571980"/>
    </source>
</evidence>
<evidence type="ECO:0000256" key="1">
    <source>
        <dbReference type="SAM" id="Phobius"/>
    </source>
</evidence>
<accession>A0ABV4T6G4</accession>
<keyword evidence="1" id="KW-0472">Membrane</keyword>
<comment type="caution">
    <text evidence="2">The sequence shown here is derived from an EMBL/GenBank/DDBJ whole genome shotgun (WGS) entry which is preliminary data.</text>
</comment>
<reference evidence="2 3" key="1">
    <citation type="submission" date="2023-03" db="EMBL/GenBank/DDBJ databases">
        <title>Speciation in Pyrococcus: adaptation to high temperature as a mechanism.</title>
        <authorList>
            <person name="Gu J."/>
        </authorList>
    </citation>
    <scope>NUCLEOTIDE SEQUENCE [LARGE SCALE GENOMIC DNA]</scope>
    <source>
        <strain evidence="2 3">LMOA34</strain>
    </source>
</reference>
<keyword evidence="1" id="KW-0812">Transmembrane</keyword>
<proteinExistence type="predicted"/>
<dbReference type="RefSeq" id="WP_372825027.1">
    <property type="nucleotide sequence ID" value="NZ_JARRIF010000002.1"/>
</dbReference>
<gene>
    <name evidence="2" type="ORF">P8X34_11895</name>
</gene>
<organism evidence="2 3">
    <name type="scientific">Pyrococcus kukulkanii</name>
    <dbReference type="NCBI Taxonomy" id="1609559"/>
    <lineage>
        <taxon>Archaea</taxon>
        <taxon>Methanobacteriati</taxon>
        <taxon>Methanobacteriota</taxon>
        <taxon>Thermococci</taxon>
        <taxon>Thermococcales</taxon>
        <taxon>Thermococcaceae</taxon>
        <taxon>Pyrococcus</taxon>
    </lineage>
</organism>
<feature type="transmembrane region" description="Helical" evidence="1">
    <location>
        <begin position="48"/>
        <end position="65"/>
    </location>
</feature>
<protein>
    <submittedName>
        <fullName evidence="2">Uncharacterized protein</fullName>
    </submittedName>
</protein>
<dbReference type="Proteomes" id="UP001571980">
    <property type="component" value="Unassembled WGS sequence"/>
</dbReference>
<dbReference type="EMBL" id="JARRIG010000009">
    <property type="protein sequence ID" value="MFA4805429.1"/>
    <property type="molecule type" value="Genomic_DNA"/>
</dbReference>